<dbReference type="CDD" id="cd00054">
    <property type="entry name" value="EGF_CA"/>
    <property type="match status" value="1"/>
</dbReference>
<feature type="chain" id="PRO_5042205324" evidence="10">
    <location>
        <begin position="18"/>
        <end position="192"/>
    </location>
</feature>
<evidence type="ECO:0000256" key="5">
    <source>
        <dbReference type="ARBA" id="ARBA00023157"/>
    </source>
</evidence>
<dbReference type="PROSITE" id="PS00022">
    <property type="entry name" value="EGF_1"/>
    <property type="match status" value="1"/>
</dbReference>
<evidence type="ECO:0000256" key="9">
    <source>
        <dbReference type="SAM" id="Phobius"/>
    </source>
</evidence>
<comment type="caution">
    <text evidence="12">The sequence shown here is derived from an EMBL/GenBank/DDBJ whole genome shotgun (WGS) entry which is preliminary data.</text>
</comment>
<feature type="compositionally biased region" description="Basic and acidic residues" evidence="8">
    <location>
        <begin position="158"/>
        <end position="169"/>
    </location>
</feature>
<evidence type="ECO:0000256" key="10">
    <source>
        <dbReference type="SAM" id="SignalP"/>
    </source>
</evidence>
<evidence type="ECO:0000256" key="8">
    <source>
        <dbReference type="SAM" id="MobiDB-lite"/>
    </source>
</evidence>
<feature type="transmembrane region" description="Helical" evidence="9">
    <location>
        <begin position="132"/>
        <end position="149"/>
    </location>
</feature>
<evidence type="ECO:0000256" key="4">
    <source>
        <dbReference type="ARBA" id="ARBA00022837"/>
    </source>
</evidence>
<evidence type="ECO:0000256" key="2">
    <source>
        <dbReference type="ARBA" id="ARBA00022729"/>
    </source>
</evidence>
<dbReference type="InterPro" id="IPR049883">
    <property type="entry name" value="NOTCH1_EGF-like"/>
</dbReference>
<dbReference type="InterPro" id="IPR018097">
    <property type="entry name" value="EGF_Ca-bd_CS"/>
</dbReference>
<dbReference type="FunFam" id="2.10.25.10:FF:000038">
    <property type="entry name" value="Fibrillin 2"/>
    <property type="match status" value="1"/>
</dbReference>
<dbReference type="InterPro" id="IPR001881">
    <property type="entry name" value="EGF-like_Ca-bd_dom"/>
</dbReference>
<comment type="caution">
    <text evidence="7">Lacks conserved residue(s) required for the propagation of feature annotation.</text>
</comment>
<keyword evidence="2 10" id="KW-0732">Signal</keyword>
<name>A0AAD9PT90_ACRCE</name>
<dbReference type="Pfam" id="PF07645">
    <property type="entry name" value="EGF_CA"/>
    <property type="match status" value="1"/>
</dbReference>
<dbReference type="InterPro" id="IPR000742">
    <property type="entry name" value="EGF"/>
</dbReference>
<feature type="compositionally biased region" description="Polar residues" evidence="8">
    <location>
        <begin position="179"/>
        <end position="192"/>
    </location>
</feature>
<dbReference type="InterPro" id="IPR000152">
    <property type="entry name" value="EGF-type_Asp/Asn_hydroxyl_site"/>
</dbReference>
<feature type="disulfide bond" evidence="7">
    <location>
        <begin position="65"/>
        <end position="74"/>
    </location>
</feature>
<gene>
    <name evidence="12" type="ORF">P5673_031108</name>
</gene>
<dbReference type="Proteomes" id="UP001249851">
    <property type="component" value="Unassembled WGS sequence"/>
</dbReference>
<dbReference type="PROSITE" id="PS01186">
    <property type="entry name" value="EGF_2"/>
    <property type="match status" value="1"/>
</dbReference>
<dbReference type="PROSITE" id="PS01187">
    <property type="entry name" value="EGF_CA"/>
    <property type="match status" value="1"/>
</dbReference>
<dbReference type="SUPFAM" id="SSF57196">
    <property type="entry name" value="EGF/Laminin"/>
    <property type="match status" value="1"/>
</dbReference>
<dbReference type="PANTHER" id="PTHR24039">
    <property type="entry name" value="FIBRILLIN-RELATED"/>
    <property type="match status" value="1"/>
</dbReference>
<reference evidence="12" key="1">
    <citation type="journal article" date="2023" name="G3 (Bethesda)">
        <title>Whole genome assembly and annotation of the endangered Caribbean coral Acropora cervicornis.</title>
        <authorList>
            <person name="Selwyn J.D."/>
            <person name="Vollmer S.V."/>
        </authorList>
    </citation>
    <scope>NUCLEOTIDE SEQUENCE</scope>
    <source>
        <strain evidence="12">K2</strain>
    </source>
</reference>
<dbReference type="EMBL" id="JARQWQ010000141">
    <property type="protein sequence ID" value="KAK2548666.1"/>
    <property type="molecule type" value="Genomic_DNA"/>
</dbReference>
<evidence type="ECO:0000256" key="6">
    <source>
        <dbReference type="ARBA" id="ARBA00023180"/>
    </source>
</evidence>
<keyword evidence="9" id="KW-0472">Membrane</keyword>
<keyword evidence="9" id="KW-0812">Transmembrane</keyword>
<feature type="region of interest" description="Disordered" evidence="8">
    <location>
        <begin position="158"/>
        <end position="192"/>
    </location>
</feature>
<keyword evidence="13" id="KW-1185">Reference proteome</keyword>
<evidence type="ECO:0000256" key="1">
    <source>
        <dbReference type="ARBA" id="ARBA00022536"/>
    </source>
</evidence>
<evidence type="ECO:0000259" key="11">
    <source>
        <dbReference type="PROSITE" id="PS50026"/>
    </source>
</evidence>
<dbReference type="Gene3D" id="2.10.25.10">
    <property type="entry name" value="Laminin"/>
    <property type="match status" value="1"/>
</dbReference>
<proteinExistence type="predicted"/>
<dbReference type="SMART" id="SM00181">
    <property type="entry name" value="EGF"/>
    <property type="match status" value="1"/>
</dbReference>
<keyword evidence="6" id="KW-0325">Glycoprotein</keyword>
<dbReference type="PROSITE" id="PS00010">
    <property type="entry name" value="ASX_HYDROXYL"/>
    <property type="match status" value="1"/>
</dbReference>
<keyword evidence="3" id="KW-0677">Repeat</keyword>
<keyword evidence="4" id="KW-0106">Calcium</keyword>
<sequence length="192" mass="21558">MVIMMMMGLMMMMIAAAGDYMLMIMMINNAFVSLTSLIDIDECQAKSCPDNSICKNTPGNFTCTCKEGYAGKTCSDTSEEGAIIISEEGDPILTFRVIKMFAKRKLIIPRHKPAIIIRKNIFIYESGTKESAIMGSLIFFLCLLGGYLFRDQKRKRLKEEDNLQDKSDQSMEDIDISENSESRGTIPNTQSN</sequence>
<feature type="domain" description="EGF-like" evidence="11">
    <location>
        <begin position="39"/>
        <end position="75"/>
    </location>
</feature>
<evidence type="ECO:0000256" key="3">
    <source>
        <dbReference type="ARBA" id="ARBA00022737"/>
    </source>
</evidence>
<dbReference type="PANTHER" id="PTHR24039:SF28">
    <property type="entry name" value="EGF-LIKE DOMAIN-CONTAINING PROTEIN"/>
    <property type="match status" value="1"/>
</dbReference>
<protein>
    <submittedName>
        <fullName evidence="12">Fibrillin-2</fullName>
    </submittedName>
</protein>
<reference evidence="12" key="2">
    <citation type="journal article" date="2023" name="Science">
        <title>Genomic signatures of disease resistance in endangered staghorn corals.</title>
        <authorList>
            <person name="Vollmer S.V."/>
            <person name="Selwyn J.D."/>
            <person name="Despard B.A."/>
            <person name="Roesel C.L."/>
        </authorList>
    </citation>
    <scope>NUCLEOTIDE SEQUENCE</scope>
    <source>
        <strain evidence="12">K2</strain>
    </source>
</reference>
<dbReference type="PROSITE" id="PS50026">
    <property type="entry name" value="EGF_3"/>
    <property type="match status" value="1"/>
</dbReference>
<evidence type="ECO:0000313" key="12">
    <source>
        <dbReference type="EMBL" id="KAK2548666.1"/>
    </source>
</evidence>
<feature type="signal peptide" evidence="10">
    <location>
        <begin position="1"/>
        <end position="17"/>
    </location>
</feature>
<keyword evidence="5 7" id="KW-1015">Disulfide bond</keyword>
<evidence type="ECO:0000313" key="13">
    <source>
        <dbReference type="Proteomes" id="UP001249851"/>
    </source>
</evidence>
<organism evidence="12 13">
    <name type="scientific">Acropora cervicornis</name>
    <name type="common">Staghorn coral</name>
    <dbReference type="NCBI Taxonomy" id="6130"/>
    <lineage>
        <taxon>Eukaryota</taxon>
        <taxon>Metazoa</taxon>
        <taxon>Cnidaria</taxon>
        <taxon>Anthozoa</taxon>
        <taxon>Hexacorallia</taxon>
        <taxon>Scleractinia</taxon>
        <taxon>Astrocoeniina</taxon>
        <taxon>Acroporidae</taxon>
        <taxon>Acropora</taxon>
    </lineage>
</organism>
<keyword evidence="1 7" id="KW-0245">EGF-like domain</keyword>
<dbReference type="AlphaFoldDB" id="A0AAD9PT90"/>
<evidence type="ECO:0000256" key="7">
    <source>
        <dbReference type="PROSITE-ProRule" id="PRU00076"/>
    </source>
</evidence>
<keyword evidence="9" id="KW-1133">Transmembrane helix</keyword>
<dbReference type="SMART" id="SM00179">
    <property type="entry name" value="EGF_CA"/>
    <property type="match status" value="1"/>
</dbReference>
<dbReference type="GO" id="GO:0005509">
    <property type="term" value="F:calcium ion binding"/>
    <property type="evidence" value="ECO:0007669"/>
    <property type="project" value="InterPro"/>
</dbReference>
<accession>A0AAD9PT90</accession>